<organism evidence="2 3">
    <name type="scientific">Cinnamomum micranthum f. kanehirae</name>
    <dbReference type="NCBI Taxonomy" id="337451"/>
    <lineage>
        <taxon>Eukaryota</taxon>
        <taxon>Viridiplantae</taxon>
        <taxon>Streptophyta</taxon>
        <taxon>Embryophyta</taxon>
        <taxon>Tracheophyta</taxon>
        <taxon>Spermatophyta</taxon>
        <taxon>Magnoliopsida</taxon>
        <taxon>Magnoliidae</taxon>
        <taxon>Laurales</taxon>
        <taxon>Lauraceae</taxon>
        <taxon>Cinnamomum</taxon>
    </lineage>
</organism>
<dbReference type="PANTHER" id="PTHR31170:SF25">
    <property type="entry name" value="BNAA09G04570D PROTEIN"/>
    <property type="match status" value="1"/>
</dbReference>
<proteinExistence type="predicted"/>
<feature type="transmembrane region" description="Helical" evidence="1">
    <location>
        <begin position="445"/>
        <end position="466"/>
    </location>
</feature>
<dbReference type="OrthoDB" id="1849062at2759"/>
<keyword evidence="3" id="KW-1185">Reference proteome</keyword>
<dbReference type="Pfam" id="PF03140">
    <property type="entry name" value="DUF247"/>
    <property type="match status" value="1"/>
</dbReference>
<accession>A0A3S3N8F0</accession>
<dbReference type="InterPro" id="IPR004158">
    <property type="entry name" value="DUF247_pln"/>
</dbReference>
<evidence type="ECO:0000313" key="3">
    <source>
        <dbReference type="Proteomes" id="UP000283530"/>
    </source>
</evidence>
<dbReference type="Proteomes" id="UP000283530">
    <property type="component" value="Unassembled WGS sequence"/>
</dbReference>
<sequence>MADGKQIVPLSEGPENVGWLINIMKGEAPQTRAKPLIQKVSRTLREIESNKSCFDPLVVSLGPYHHGQERLMQMEDYKSVAARWFVSLATHNKPPGTITDMEVQVAYQHFITVARESCPTHCYADKFFLLKFTYNDFMRMMFLDGCFILHFIHLVVEGSDELSNTSHLNQPLILRDMFLLENQIPYSILKALMSLLQPNQSNEINRFIELVFLLQHKQPRSCSNPINLFIEFFPNFKKDRQITSAGSKSANTEKEGEPFHLLDFLRSKLIGKDAKKSPPSASPESGYWQYYFRSIMELKTAGIKLRRSKSKCLKDIQFRSGIFDGHLQLPQFMVDDATKTRLLNLIAYEMCPDGLSDRAVTSYICFLDSLIDHAEDVKELRSKNILLNRLGSDEKVANLFNELANNLTPNSKTYSDVMQGIEKHSRSRVKVWIAEFTHTHFTSPWTVMALMAAIFVILLTVAQTYYSAVSYYNPK</sequence>
<dbReference type="EMBL" id="QPKB01000001">
    <property type="protein sequence ID" value="RWR74677.1"/>
    <property type="molecule type" value="Genomic_DNA"/>
</dbReference>
<dbReference type="STRING" id="337451.A0A3S3N8F0"/>
<dbReference type="AlphaFoldDB" id="A0A3S3N8F0"/>
<keyword evidence="1" id="KW-0812">Transmembrane</keyword>
<name>A0A3S3N8F0_9MAGN</name>
<protein>
    <submittedName>
        <fullName evidence="2">UPF0481-like protein</fullName>
    </submittedName>
</protein>
<comment type="caution">
    <text evidence="2">The sequence shown here is derived from an EMBL/GenBank/DDBJ whole genome shotgun (WGS) entry which is preliminary data.</text>
</comment>
<evidence type="ECO:0000313" key="2">
    <source>
        <dbReference type="EMBL" id="RWR74677.1"/>
    </source>
</evidence>
<dbReference type="PANTHER" id="PTHR31170">
    <property type="entry name" value="BNAC04G53230D PROTEIN"/>
    <property type="match status" value="1"/>
</dbReference>
<gene>
    <name evidence="2" type="ORF">CKAN_00301700</name>
</gene>
<keyword evidence="1" id="KW-1133">Transmembrane helix</keyword>
<evidence type="ECO:0000256" key="1">
    <source>
        <dbReference type="SAM" id="Phobius"/>
    </source>
</evidence>
<keyword evidence="1" id="KW-0472">Membrane</keyword>
<reference evidence="2 3" key="1">
    <citation type="journal article" date="2019" name="Nat. Plants">
        <title>Stout camphor tree genome fills gaps in understanding of flowering plant genome evolution.</title>
        <authorList>
            <person name="Chaw S.M."/>
            <person name="Liu Y.C."/>
            <person name="Wu Y.W."/>
            <person name="Wang H.Y."/>
            <person name="Lin C.I."/>
            <person name="Wu C.S."/>
            <person name="Ke H.M."/>
            <person name="Chang L.Y."/>
            <person name="Hsu C.Y."/>
            <person name="Yang H.T."/>
            <person name="Sudianto E."/>
            <person name="Hsu M.H."/>
            <person name="Wu K.P."/>
            <person name="Wang L.N."/>
            <person name="Leebens-Mack J.H."/>
            <person name="Tsai I.J."/>
        </authorList>
    </citation>
    <scope>NUCLEOTIDE SEQUENCE [LARGE SCALE GENOMIC DNA]</scope>
    <source>
        <strain evidence="3">cv. Chaw 1501</strain>
        <tissue evidence="2">Young leaves</tissue>
    </source>
</reference>